<accession>A0ABQ2CI40</accession>
<dbReference type="PRINTS" id="PR00413">
    <property type="entry name" value="HADHALOGNASE"/>
</dbReference>
<protein>
    <submittedName>
        <fullName evidence="4">Haloacid dehalogenase</fullName>
    </submittedName>
</protein>
<keyword evidence="3" id="KW-0460">Magnesium</keyword>
<organism evidence="4 5">
    <name type="scientific">Pseudarthrobacter scleromae</name>
    <dbReference type="NCBI Taxonomy" id="158897"/>
    <lineage>
        <taxon>Bacteria</taxon>
        <taxon>Bacillati</taxon>
        <taxon>Actinomycetota</taxon>
        <taxon>Actinomycetes</taxon>
        <taxon>Micrococcales</taxon>
        <taxon>Micrococcaceae</taxon>
        <taxon>Pseudarthrobacter</taxon>
    </lineage>
</organism>
<comment type="cofactor">
    <cofactor evidence="1">
        <name>Mg(2+)</name>
        <dbReference type="ChEBI" id="CHEBI:18420"/>
    </cofactor>
</comment>
<dbReference type="RefSeq" id="WP_188731438.1">
    <property type="nucleotide sequence ID" value="NZ_BMKV01000005.1"/>
</dbReference>
<sequence>MEIRAVLFDLDNTLFDHAASARAGLDAFLQHLGTTSTDDLARAWFQLEGTTYDRFLARELSFHEQRRERLRQFLPLTGLAVPTTDRLLDGLFDVYLQSYQDAWAAFPDAGPALQSLHDGGIRVGVITNGNHRQQALKVSEIGLGPVIGRIFSSESMGHAKPSSEAFMQPCEILGISPAQALYVGDNFRVDVEGARNAGLHAILLNRDAGGPEGTIQSLSELIPLLGAGTGAENDSSTLV</sequence>
<dbReference type="SFLD" id="SFLDG01129">
    <property type="entry name" value="C1.5:_HAD__Beta-PGM__Phosphata"/>
    <property type="match status" value="1"/>
</dbReference>
<dbReference type="SUPFAM" id="SSF56784">
    <property type="entry name" value="HAD-like"/>
    <property type="match status" value="1"/>
</dbReference>
<reference evidence="5" key="1">
    <citation type="journal article" date="2019" name="Int. J. Syst. Evol. Microbiol.">
        <title>The Global Catalogue of Microorganisms (GCM) 10K type strain sequencing project: providing services to taxonomists for standard genome sequencing and annotation.</title>
        <authorList>
            <consortium name="The Broad Institute Genomics Platform"/>
            <consortium name="The Broad Institute Genome Sequencing Center for Infectious Disease"/>
            <person name="Wu L."/>
            <person name="Ma J."/>
        </authorList>
    </citation>
    <scope>NUCLEOTIDE SEQUENCE [LARGE SCALE GENOMIC DNA]</scope>
    <source>
        <strain evidence="5">CGMCC 1.3601</strain>
    </source>
</reference>
<dbReference type="SFLD" id="SFLDS00003">
    <property type="entry name" value="Haloacid_Dehalogenase"/>
    <property type="match status" value="1"/>
</dbReference>
<evidence type="ECO:0000256" key="1">
    <source>
        <dbReference type="ARBA" id="ARBA00001946"/>
    </source>
</evidence>
<gene>
    <name evidence="4" type="ORF">GCM10007175_30030</name>
</gene>
<dbReference type="NCBIfam" id="TIGR01549">
    <property type="entry name" value="HAD-SF-IA-v1"/>
    <property type="match status" value="1"/>
</dbReference>
<dbReference type="EMBL" id="BMKV01000005">
    <property type="protein sequence ID" value="GGI90535.1"/>
    <property type="molecule type" value="Genomic_DNA"/>
</dbReference>
<evidence type="ECO:0000313" key="4">
    <source>
        <dbReference type="EMBL" id="GGI90535.1"/>
    </source>
</evidence>
<name>A0ABQ2CI40_9MICC</name>
<dbReference type="PANTHER" id="PTHR46470">
    <property type="entry name" value="N-ACYLNEURAMINATE-9-PHOSPHATASE"/>
    <property type="match status" value="1"/>
</dbReference>
<dbReference type="InterPro" id="IPR006439">
    <property type="entry name" value="HAD-SF_hydro_IA"/>
</dbReference>
<proteinExistence type="predicted"/>
<evidence type="ECO:0000256" key="3">
    <source>
        <dbReference type="ARBA" id="ARBA00022842"/>
    </source>
</evidence>
<dbReference type="Gene3D" id="3.40.50.1000">
    <property type="entry name" value="HAD superfamily/HAD-like"/>
    <property type="match status" value="1"/>
</dbReference>
<dbReference type="PANTHER" id="PTHR46470:SF4">
    <property type="entry name" value="5-AMINO-6-(5-PHOSPHO-D-RIBITYLAMINO)URACIL PHOSPHATASE YIGB"/>
    <property type="match status" value="1"/>
</dbReference>
<evidence type="ECO:0000313" key="5">
    <source>
        <dbReference type="Proteomes" id="UP000658754"/>
    </source>
</evidence>
<dbReference type="InterPro" id="IPR051400">
    <property type="entry name" value="HAD-like_hydrolase"/>
</dbReference>
<dbReference type="InterPro" id="IPR036412">
    <property type="entry name" value="HAD-like_sf"/>
</dbReference>
<dbReference type="InterPro" id="IPR023214">
    <property type="entry name" value="HAD_sf"/>
</dbReference>
<dbReference type="Pfam" id="PF00702">
    <property type="entry name" value="Hydrolase"/>
    <property type="match status" value="1"/>
</dbReference>
<evidence type="ECO:0000256" key="2">
    <source>
        <dbReference type="ARBA" id="ARBA00022801"/>
    </source>
</evidence>
<keyword evidence="5" id="KW-1185">Reference proteome</keyword>
<dbReference type="Proteomes" id="UP000658754">
    <property type="component" value="Unassembled WGS sequence"/>
</dbReference>
<dbReference type="Gene3D" id="1.20.120.1600">
    <property type="match status" value="1"/>
</dbReference>
<keyword evidence="2" id="KW-0378">Hydrolase</keyword>
<comment type="caution">
    <text evidence="4">The sequence shown here is derived from an EMBL/GenBank/DDBJ whole genome shotgun (WGS) entry which is preliminary data.</text>
</comment>